<dbReference type="InterPro" id="IPR034683">
    <property type="entry name" value="IspD/TarI"/>
</dbReference>
<evidence type="ECO:0000256" key="6">
    <source>
        <dbReference type="ARBA" id="ARBA00023229"/>
    </source>
</evidence>
<sequence>MEYELILLAAGQGKRMNASKNKVLLHLLGEHVIEYALNLFVSDANCKQIILVAKAAECEELQQMIAKNKHYRVAPIKVVAGGDERQDSVYNGLYHVQDPSRIVMIHDGARPFIEQEFVQRLYQKAIETGAAILGVPVKDTIKKVENGVVVETVSREHLWQIQTPQAFQFDLIMKAHQKAKMDGFFGTDDASLVEYYGAPVYMVGGSYDNIKLTTPDDMVIAEAILSQRKKWRGRK</sequence>
<comment type="similarity">
    <text evidence="3 7">Belongs to the IspD/TarI cytidylyltransferase family. IspD subfamily.</text>
</comment>
<comment type="pathway">
    <text evidence="2 7">Isoprenoid biosynthesis; isopentenyl diphosphate biosynthesis via DXP pathway; isopentenyl diphosphate from 1-deoxy-D-xylulose 5-phosphate: step 2/6.</text>
</comment>
<protein>
    <recommendedName>
        <fullName evidence="7">2-C-methyl-D-erythritol 4-phosphate cytidylyltransferase</fullName>
        <ecNumber evidence="7">2.7.7.60</ecNumber>
    </recommendedName>
    <alternativeName>
        <fullName evidence="7">4-diphosphocytidyl-2C-methyl-D-erythritol synthase</fullName>
    </alternativeName>
    <alternativeName>
        <fullName evidence="7">MEP cytidylyltransferase</fullName>
        <shortName evidence="7">MCT</shortName>
    </alternativeName>
</protein>
<evidence type="ECO:0000256" key="5">
    <source>
        <dbReference type="ARBA" id="ARBA00022695"/>
    </source>
</evidence>
<evidence type="ECO:0000256" key="4">
    <source>
        <dbReference type="ARBA" id="ARBA00022679"/>
    </source>
</evidence>
<evidence type="ECO:0000256" key="2">
    <source>
        <dbReference type="ARBA" id="ARBA00004787"/>
    </source>
</evidence>
<keyword evidence="5 7" id="KW-0548">Nucleotidyltransferase</keyword>
<dbReference type="PROSITE" id="PS01295">
    <property type="entry name" value="ISPD"/>
    <property type="match status" value="1"/>
</dbReference>
<dbReference type="InterPro" id="IPR029044">
    <property type="entry name" value="Nucleotide-diphossugar_trans"/>
</dbReference>
<feature type="site" description="Transition state stabilizer" evidence="7">
    <location>
        <position position="15"/>
    </location>
</feature>
<dbReference type="EC" id="2.7.7.60" evidence="7"/>
<feature type="site" description="Transition state stabilizer" evidence="7">
    <location>
        <position position="22"/>
    </location>
</feature>
<dbReference type="GO" id="GO:0019288">
    <property type="term" value="P:isopentenyl diphosphate biosynthetic process, methylerythritol 4-phosphate pathway"/>
    <property type="evidence" value="ECO:0007669"/>
    <property type="project" value="UniProtKB-UniRule"/>
</dbReference>
<dbReference type="STRING" id="142588.SAMN04488559_107119"/>
<dbReference type="AlphaFoldDB" id="A0A1H9SHB3"/>
<dbReference type="InterPro" id="IPR018294">
    <property type="entry name" value="ISPD_synthase_CS"/>
</dbReference>
<keyword evidence="6 7" id="KW-0414">Isoprene biosynthesis</keyword>
<dbReference type="PANTHER" id="PTHR32125:SF4">
    <property type="entry name" value="2-C-METHYL-D-ERYTHRITOL 4-PHOSPHATE CYTIDYLYLTRANSFERASE, CHLOROPLASTIC"/>
    <property type="match status" value="1"/>
</dbReference>
<evidence type="ECO:0000256" key="1">
    <source>
        <dbReference type="ARBA" id="ARBA00001282"/>
    </source>
</evidence>
<evidence type="ECO:0000256" key="7">
    <source>
        <dbReference type="HAMAP-Rule" id="MF_00108"/>
    </source>
</evidence>
<dbReference type="Pfam" id="PF01128">
    <property type="entry name" value="IspD"/>
    <property type="match status" value="1"/>
</dbReference>
<gene>
    <name evidence="7" type="primary">ispD</name>
    <name evidence="8" type="ORF">SAMN04488559_107119</name>
</gene>
<dbReference type="OrthoDB" id="9806837at2"/>
<organism evidence="8 9">
    <name type="scientific">Isobaculum melis</name>
    <dbReference type="NCBI Taxonomy" id="142588"/>
    <lineage>
        <taxon>Bacteria</taxon>
        <taxon>Bacillati</taxon>
        <taxon>Bacillota</taxon>
        <taxon>Bacilli</taxon>
        <taxon>Lactobacillales</taxon>
        <taxon>Carnobacteriaceae</taxon>
        <taxon>Isobaculum</taxon>
    </lineage>
</organism>
<evidence type="ECO:0000313" key="8">
    <source>
        <dbReference type="EMBL" id="SER84367.1"/>
    </source>
</evidence>
<dbReference type="RefSeq" id="WP_092651907.1">
    <property type="nucleotide sequence ID" value="NZ_FOHA01000007.1"/>
</dbReference>
<dbReference type="InterPro" id="IPR001228">
    <property type="entry name" value="IspD"/>
</dbReference>
<evidence type="ECO:0000256" key="3">
    <source>
        <dbReference type="ARBA" id="ARBA00009789"/>
    </source>
</evidence>
<accession>A0A1H9SHB3</accession>
<dbReference type="HAMAP" id="MF_00108">
    <property type="entry name" value="IspD"/>
    <property type="match status" value="1"/>
</dbReference>
<feature type="site" description="Positions MEP for the nucleophilic attack" evidence="7">
    <location>
        <position position="211"/>
    </location>
</feature>
<dbReference type="NCBIfam" id="TIGR00453">
    <property type="entry name" value="ispD"/>
    <property type="match status" value="1"/>
</dbReference>
<dbReference type="CDD" id="cd02516">
    <property type="entry name" value="CDP-ME_synthetase"/>
    <property type="match status" value="1"/>
</dbReference>
<dbReference type="EMBL" id="FOHA01000007">
    <property type="protein sequence ID" value="SER84367.1"/>
    <property type="molecule type" value="Genomic_DNA"/>
</dbReference>
<dbReference type="Gene3D" id="3.90.550.10">
    <property type="entry name" value="Spore Coat Polysaccharide Biosynthesis Protein SpsA, Chain A"/>
    <property type="match status" value="1"/>
</dbReference>
<evidence type="ECO:0000313" key="9">
    <source>
        <dbReference type="Proteomes" id="UP000198948"/>
    </source>
</evidence>
<name>A0A1H9SHB3_9LACT</name>
<dbReference type="UniPathway" id="UPA00056">
    <property type="reaction ID" value="UER00093"/>
</dbReference>
<reference evidence="8 9" key="1">
    <citation type="submission" date="2016-10" db="EMBL/GenBank/DDBJ databases">
        <authorList>
            <person name="de Groot N.N."/>
        </authorList>
    </citation>
    <scope>NUCLEOTIDE SEQUENCE [LARGE SCALE GENOMIC DNA]</scope>
    <source>
        <strain evidence="8 9">DSM 13760</strain>
    </source>
</reference>
<dbReference type="InterPro" id="IPR050088">
    <property type="entry name" value="IspD/TarI_cytidylyltransf_bact"/>
</dbReference>
<feature type="site" description="Positions MEP for the nucleophilic attack" evidence="7">
    <location>
        <position position="155"/>
    </location>
</feature>
<comment type="function">
    <text evidence="7">Catalyzes the formation of 4-diphosphocytidyl-2-C-methyl-D-erythritol from CTP and 2-C-methyl-D-erythritol 4-phosphate (MEP).</text>
</comment>
<proteinExistence type="inferred from homology"/>
<dbReference type="PANTHER" id="PTHR32125">
    <property type="entry name" value="2-C-METHYL-D-ERYTHRITOL 4-PHOSPHATE CYTIDYLYLTRANSFERASE, CHLOROPLASTIC"/>
    <property type="match status" value="1"/>
</dbReference>
<dbReference type="GO" id="GO:0050518">
    <property type="term" value="F:2-C-methyl-D-erythritol 4-phosphate cytidylyltransferase activity"/>
    <property type="evidence" value="ECO:0007669"/>
    <property type="project" value="UniProtKB-UniRule"/>
</dbReference>
<comment type="catalytic activity">
    <reaction evidence="1 7">
        <text>2-C-methyl-D-erythritol 4-phosphate + CTP + H(+) = 4-CDP-2-C-methyl-D-erythritol + diphosphate</text>
        <dbReference type="Rhea" id="RHEA:13429"/>
        <dbReference type="ChEBI" id="CHEBI:15378"/>
        <dbReference type="ChEBI" id="CHEBI:33019"/>
        <dbReference type="ChEBI" id="CHEBI:37563"/>
        <dbReference type="ChEBI" id="CHEBI:57823"/>
        <dbReference type="ChEBI" id="CHEBI:58262"/>
        <dbReference type="EC" id="2.7.7.60"/>
    </reaction>
</comment>
<dbReference type="FunFam" id="3.90.550.10:FF:000003">
    <property type="entry name" value="2-C-methyl-D-erythritol 4-phosphate cytidylyltransferase"/>
    <property type="match status" value="1"/>
</dbReference>
<dbReference type="Proteomes" id="UP000198948">
    <property type="component" value="Unassembled WGS sequence"/>
</dbReference>
<keyword evidence="4 7" id="KW-0808">Transferase</keyword>
<dbReference type="SUPFAM" id="SSF53448">
    <property type="entry name" value="Nucleotide-diphospho-sugar transferases"/>
    <property type="match status" value="1"/>
</dbReference>
<keyword evidence="9" id="KW-1185">Reference proteome</keyword>